<sequence length="160" mass="18707">MNYPNLIEIITYHPYHVSTFANYAEVTGELLQEVLKGREELLPEEIHNISKYAGLSMSVLECPKLIMLDIRRYRHRTMINELIEKTRYIQFCQENGSHAADIFMKYDVGYVADLRRSFVDDKATYGQYIGAREYVNQCISFINGEQRKKKVRTVSKRGIS</sequence>
<comment type="caution">
    <text evidence="1">The sequence shown here is derived from an EMBL/GenBank/DDBJ whole genome shotgun (WGS) entry which is preliminary data.</text>
</comment>
<protein>
    <submittedName>
        <fullName evidence="1">Uncharacterized protein</fullName>
    </submittedName>
</protein>
<proteinExistence type="predicted"/>
<reference evidence="1 2" key="1">
    <citation type="journal article" date="2024" name="Int. J. Syst. Evol. Microbiol.">
        <title>Lacrimispora brassicae sp. nov. isolated from fermented cabbage, and proposal of Clostridium indicum Gundawar et al. 2019 and Clostridium methoxybenzovorans Mechichi et al. 1999 as heterotypic synonyms of Lacrimispora amygdalina (Parshina et al. 2003) Haas and Blanchard 2020 and Lacrimispora indolis (McClung and McCoy 1957) Haas and Blanchard 2020, respectively.</title>
        <authorList>
            <person name="Kobayashi H."/>
            <person name="Tanizawa Y."/>
            <person name="Sakamoto M."/>
            <person name="Ohkuma M."/>
            <person name="Tohno M."/>
        </authorList>
    </citation>
    <scope>NUCLEOTIDE SEQUENCE [LARGE SCALE GENOMIC DNA]</scope>
    <source>
        <strain evidence="1 2">DSM 12857</strain>
    </source>
</reference>
<accession>A0ABQ5MDW2</accession>
<evidence type="ECO:0000313" key="2">
    <source>
        <dbReference type="Proteomes" id="UP001419084"/>
    </source>
</evidence>
<gene>
    <name evidence="1" type="ORF">LAD12857_49550</name>
</gene>
<keyword evidence="2" id="KW-1185">Reference proteome</keyword>
<organism evidence="1 2">
    <name type="scientific">Lacrimispora amygdalina</name>
    <dbReference type="NCBI Taxonomy" id="253257"/>
    <lineage>
        <taxon>Bacteria</taxon>
        <taxon>Bacillati</taxon>
        <taxon>Bacillota</taxon>
        <taxon>Clostridia</taxon>
        <taxon>Lachnospirales</taxon>
        <taxon>Lachnospiraceae</taxon>
        <taxon>Lacrimispora</taxon>
    </lineage>
</organism>
<dbReference type="EMBL" id="BRPJ01000101">
    <property type="protein sequence ID" value="GLB33032.1"/>
    <property type="molecule type" value="Genomic_DNA"/>
</dbReference>
<evidence type="ECO:0000313" key="1">
    <source>
        <dbReference type="EMBL" id="GLB33032.1"/>
    </source>
</evidence>
<dbReference type="RefSeq" id="WP_346066474.1">
    <property type="nucleotide sequence ID" value="NZ_BRPJ01000101.1"/>
</dbReference>
<name>A0ABQ5MDW2_9FIRM</name>
<dbReference type="Proteomes" id="UP001419084">
    <property type="component" value="Unassembled WGS sequence"/>
</dbReference>